<organism evidence="1 2">
    <name type="scientific">Streptomyces luteireticuli</name>
    <dbReference type="NCBI Taxonomy" id="173858"/>
    <lineage>
        <taxon>Bacteria</taxon>
        <taxon>Bacillati</taxon>
        <taxon>Actinomycetota</taxon>
        <taxon>Actinomycetes</taxon>
        <taxon>Kitasatosporales</taxon>
        <taxon>Streptomycetaceae</taxon>
        <taxon>Streptomyces</taxon>
    </lineage>
</organism>
<name>A0ABP3HX82_9ACTN</name>
<accession>A0ABP3HX82</accession>
<evidence type="ECO:0000313" key="1">
    <source>
        <dbReference type="EMBL" id="GAA0383026.1"/>
    </source>
</evidence>
<reference evidence="2" key="1">
    <citation type="journal article" date="2019" name="Int. J. Syst. Evol. Microbiol.">
        <title>The Global Catalogue of Microorganisms (GCM) 10K type strain sequencing project: providing services to taxonomists for standard genome sequencing and annotation.</title>
        <authorList>
            <consortium name="The Broad Institute Genomics Platform"/>
            <consortium name="The Broad Institute Genome Sequencing Center for Infectious Disease"/>
            <person name="Wu L."/>
            <person name="Ma J."/>
        </authorList>
    </citation>
    <scope>NUCLEOTIDE SEQUENCE [LARGE SCALE GENOMIC DNA]</scope>
    <source>
        <strain evidence="2">JCM 4788</strain>
    </source>
</reference>
<keyword evidence="2" id="KW-1185">Reference proteome</keyword>
<dbReference type="Proteomes" id="UP001500879">
    <property type="component" value="Unassembled WGS sequence"/>
</dbReference>
<proteinExistence type="predicted"/>
<dbReference type="EMBL" id="BAAABX010000001">
    <property type="protein sequence ID" value="GAA0383026.1"/>
    <property type="molecule type" value="Genomic_DNA"/>
</dbReference>
<sequence>MLIAWGVSGCRNHSVKAAMPAWATSPIQDRFSGGIALYHGSCASILAMAAAASVPDDFSRLRRVALCGCGG</sequence>
<gene>
    <name evidence="1" type="ORF">GCM10010357_00020</name>
</gene>
<evidence type="ECO:0000313" key="2">
    <source>
        <dbReference type="Proteomes" id="UP001500879"/>
    </source>
</evidence>
<protein>
    <submittedName>
        <fullName evidence="1">Uncharacterized protein</fullName>
    </submittedName>
</protein>
<comment type="caution">
    <text evidence="1">The sequence shown here is derived from an EMBL/GenBank/DDBJ whole genome shotgun (WGS) entry which is preliminary data.</text>
</comment>